<dbReference type="PRINTS" id="PR00725">
    <property type="entry name" value="DADACBPTASE1"/>
</dbReference>
<feature type="active site" description="Acyl-ester intermediate" evidence="7">
    <location>
        <position position="90"/>
    </location>
</feature>
<feature type="domain" description="Peptidase S11 D-alanyl-D-alanine carboxypeptidase A N-terminal" evidence="11">
    <location>
        <begin position="77"/>
        <end position="286"/>
    </location>
</feature>
<dbReference type="GO" id="GO:0006508">
    <property type="term" value="P:proteolysis"/>
    <property type="evidence" value="ECO:0007669"/>
    <property type="project" value="InterPro"/>
</dbReference>
<feature type="transmembrane region" description="Helical" evidence="10">
    <location>
        <begin position="12"/>
        <end position="31"/>
    </location>
</feature>
<evidence type="ECO:0000256" key="7">
    <source>
        <dbReference type="PIRSR" id="PIRSR618044-1"/>
    </source>
</evidence>
<evidence type="ECO:0000256" key="4">
    <source>
        <dbReference type="ARBA" id="ARBA00022960"/>
    </source>
</evidence>
<keyword evidence="5" id="KW-0573">Peptidoglycan synthesis</keyword>
<evidence type="ECO:0000256" key="3">
    <source>
        <dbReference type="ARBA" id="ARBA00022801"/>
    </source>
</evidence>
<evidence type="ECO:0000256" key="9">
    <source>
        <dbReference type="RuleBase" id="RU004016"/>
    </source>
</evidence>
<dbReference type="GO" id="GO:0009002">
    <property type="term" value="F:serine-type D-Ala-D-Ala carboxypeptidase activity"/>
    <property type="evidence" value="ECO:0007669"/>
    <property type="project" value="UniProtKB-EC"/>
</dbReference>
<dbReference type="GO" id="GO:0071555">
    <property type="term" value="P:cell wall organization"/>
    <property type="evidence" value="ECO:0007669"/>
    <property type="project" value="UniProtKB-KW"/>
</dbReference>
<dbReference type="Gene3D" id="3.40.710.10">
    <property type="entry name" value="DD-peptidase/beta-lactamase superfamily"/>
    <property type="match status" value="1"/>
</dbReference>
<name>A0A5K1IDP5_9ACTN</name>
<dbReference type="Pfam" id="PF00768">
    <property type="entry name" value="Peptidase_S11"/>
    <property type="match status" value="1"/>
</dbReference>
<keyword evidence="10" id="KW-1133">Transmembrane helix</keyword>
<keyword evidence="6" id="KW-0961">Cell wall biogenesis/degradation</keyword>
<keyword evidence="3 12" id="KW-0378">Hydrolase</keyword>
<evidence type="ECO:0000256" key="8">
    <source>
        <dbReference type="PIRSR" id="PIRSR618044-2"/>
    </source>
</evidence>
<evidence type="ECO:0000256" key="2">
    <source>
        <dbReference type="ARBA" id="ARBA00022729"/>
    </source>
</evidence>
<dbReference type="SUPFAM" id="SSF56601">
    <property type="entry name" value="beta-lactamase/transpeptidase-like"/>
    <property type="match status" value="1"/>
</dbReference>
<dbReference type="OrthoDB" id="3530815at2"/>
<keyword evidence="12" id="KW-0645">Protease</keyword>
<feature type="active site" description="Proton acceptor" evidence="7">
    <location>
        <position position="93"/>
    </location>
</feature>
<evidence type="ECO:0000313" key="12">
    <source>
        <dbReference type="EMBL" id="VWM05282.1"/>
    </source>
</evidence>
<dbReference type="EMBL" id="CABWIH010000131">
    <property type="protein sequence ID" value="VWM05282.1"/>
    <property type="molecule type" value="Genomic_DNA"/>
</dbReference>
<keyword evidence="4" id="KW-0133">Cell shape</keyword>
<feature type="binding site" evidence="8">
    <location>
        <position position="268"/>
    </location>
    <ligand>
        <name>substrate</name>
    </ligand>
</feature>
<organism evidence="12 13">
    <name type="scientific">Collinsella aerofaciens</name>
    <dbReference type="NCBI Taxonomy" id="74426"/>
    <lineage>
        <taxon>Bacteria</taxon>
        <taxon>Bacillati</taxon>
        <taxon>Actinomycetota</taxon>
        <taxon>Coriobacteriia</taxon>
        <taxon>Coriobacteriales</taxon>
        <taxon>Coriobacteriaceae</taxon>
        <taxon>Collinsella</taxon>
    </lineage>
</organism>
<dbReference type="EC" id="3.4.16.4" evidence="12"/>
<evidence type="ECO:0000313" key="13">
    <source>
        <dbReference type="Proteomes" id="UP000330807"/>
    </source>
</evidence>
<dbReference type="GO" id="GO:0008360">
    <property type="term" value="P:regulation of cell shape"/>
    <property type="evidence" value="ECO:0007669"/>
    <property type="project" value="UniProtKB-KW"/>
</dbReference>
<keyword evidence="10" id="KW-0812">Transmembrane</keyword>
<dbReference type="GO" id="GO:0009252">
    <property type="term" value="P:peptidoglycan biosynthetic process"/>
    <property type="evidence" value="ECO:0007669"/>
    <property type="project" value="UniProtKB-KW"/>
</dbReference>
<proteinExistence type="inferred from homology"/>
<keyword evidence="12" id="KW-0121">Carboxypeptidase</keyword>
<dbReference type="InterPro" id="IPR001967">
    <property type="entry name" value="Peptidase_S11_N"/>
</dbReference>
<keyword evidence="2" id="KW-0732">Signal</keyword>
<evidence type="ECO:0000256" key="5">
    <source>
        <dbReference type="ARBA" id="ARBA00022984"/>
    </source>
</evidence>
<dbReference type="AlphaFoldDB" id="A0A5K1IDP5"/>
<comment type="similarity">
    <text evidence="1 9">Belongs to the peptidase S11 family.</text>
</comment>
<protein>
    <submittedName>
        <fullName evidence="12">D-alanyl-D-alanine carboxypeptidase</fullName>
        <ecNumber evidence="12">3.4.16.4</ecNumber>
    </submittedName>
</protein>
<dbReference type="RefSeq" id="WP_152073637.1">
    <property type="nucleotide sequence ID" value="NZ_CAAKNY010000016.1"/>
</dbReference>
<accession>A0A5K1IDP5</accession>
<keyword evidence="10" id="KW-0472">Membrane</keyword>
<evidence type="ECO:0000256" key="10">
    <source>
        <dbReference type="SAM" id="Phobius"/>
    </source>
</evidence>
<dbReference type="InterPro" id="IPR012338">
    <property type="entry name" value="Beta-lactam/transpept-like"/>
</dbReference>
<evidence type="ECO:0000259" key="11">
    <source>
        <dbReference type="Pfam" id="PF00768"/>
    </source>
</evidence>
<evidence type="ECO:0000256" key="6">
    <source>
        <dbReference type="ARBA" id="ARBA00023316"/>
    </source>
</evidence>
<evidence type="ECO:0000256" key="1">
    <source>
        <dbReference type="ARBA" id="ARBA00007164"/>
    </source>
</evidence>
<feature type="active site" evidence="7">
    <location>
        <position position="147"/>
    </location>
</feature>
<dbReference type="InterPro" id="IPR018044">
    <property type="entry name" value="Peptidase_S11"/>
</dbReference>
<sequence length="315" mass="35481">MKKRRSRKYKKIIIIFVTMLFVSLVAAVGLYKTGIYRFDFLKDVLKKVDFQMNTNELNIPQDALSFSVYDIEQEEYLLYEGDSQLPTVASLAKLFAIDYALGKVDLEDIVEVNQEVLELVPAGSSLANLYAGEYTVKQIVEAMLVPSGNDAAYALAYHIAKNELGEGYTATEYIDYFMTELNEYLIKAGYSKTNLYNDPSGASMQANSHLEDINRVALKLLNYDFVKECIGKSEFSIQTPQGEFTWKNTNEFLDENSPYYNENVKGMKTGTMASSYSLVVLYKKDGKAYLITCLAAPSNEGRYKAVQSAINTIIK</sequence>
<reference evidence="12 13" key="1">
    <citation type="submission" date="2019-10" db="EMBL/GenBank/DDBJ databases">
        <authorList>
            <person name="Wolf R A."/>
        </authorList>
    </citation>
    <scope>NUCLEOTIDE SEQUENCE [LARGE SCALE GENOMIC DNA]</scope>
    <source>
        <strain evidence="12">Collinsella_aerofaciens_AK_138A</strain>
    </source>
</reference>
<dbReference type="Proteomes" id="UP000330807">
    <property type="component" value="Unassembled WGS sequence"/>
</dbReference>
<gene>
    <name evidence="12" type="ORF">LMKDKBCB_00681</name>
</gene>